<proteinExistence type="predicted"/>
<dbReference type="GeneID" id="84593599"/>
<dbReference type="RefSeq" id="XP_059605866.1">
    <property type="nucleotide sequence ID" value="XM_059745490.1"/>
</dbReference>
<dbReference type="KEGG" id="ang:An17g01823"/>
<accession>A0AAJ8C0P3</accession>
<dbReference type="VEuPathDB" id="FungiDB:An17g01823"/>
<evidence type="ECO:0008006" key="2">
    <source>
        <dbReference type="Google" id="ProtNLM"/>
    </source>
</evidence>
<reference evidence="1" key="1">
    <citation type="submission" date="2025-02" db="EMBL/GenBank/DDBJ databases">
        <authorList>
            <consortium name="NCBI Genome Project"/>
        </authorList>
    </citation>
    <scope>NUCLEOTIDE SEQUENCE</scope>
</reference>
<sequence>MFPSSPLWPCSLPGLMGGGGGGGGVEDRCRLEEDGVVYSVMLPSPMLGSSSLLRFRWPCKSSVMVVGVSPSCAVTRSSSSSDIFMSGPSSSTTSAAASFGFESGSFDCRSAFRCSYARCLATALSKNSLQNFFTFFCCLSSILVGSPTRLFLKSELTNFLATCVDSN</sequence>
<name>A0AAJ8C0P3_ASPNG</name>
<dbReference type="AlphaFoldDB" id="A0AAJ8C0P3"/>
<evidence type="ECO:0000313" key="1">
    <source>
        <dbReference type="RefSeq" id="XP_059605866.1"/>
    </source>
</evidence>
<gene>
    <name evidence="1" type="ORF">An17g01823</name>
</gene>
<reference evidence="1" key="2">
    <citation type="submission" date="2025-08" db="UniProtKB">
        <authorList>
            <consortium name="RefSeq"/>
        </authorList>
    </citation>
    <scope>IDENTIFICATION</scope>
</reference>
<protein>
    <recommendedName>
        <fullName evidence="2">Secreted protein</fullName>
    </recommendedName>
</protein>
<organism evidence="1">
    <name type="scientific">Aspergillus niger</name>
    <dbReference type="NCBI Taxonomy" id="5061"/>
    <lineage>
        <taxon>Eukaryota</taxon>
        <taxon>Fungi</taxon>
        <taxon>Dikarya</taxon>
        <taxon>Ascomycota</taxon>
        <taxon>Pezizomycotina</taxon>
        <taxon>Eurotiomycetes</taxon>
        <taxon>Eurotiomycetidae</taxon>
        <taxon>Eurotiales</taxon>
        <taxon>Aspergillaceae</taxon>
        <taxon>Aspergillus</taxon>
        <taxon>Aspergillus subgen. Circumdati</taxon>
    </lineage>
</organism>